<name>A0A197K1F5_9FUNG</name>
<dbReference type="InterPro" id="IPR033579">
    <property type="entry name" value="TMEM128"/>
</dbReference>
<dbReference type="OrthoDB" id="2410127at2759"/>
<keyword evidence="2" id="KW-1133">Transmembrane helix</keyword>
<sequence>MSERISDTSGLDTRAKLDARLVQESGGNNNTVHGIPPFTVPRADGTLEASPDIQGDIPRTATARMMRRRQQQQEQGGHVARGDHDGDGDQTNLQGYRDGRDKDENEDGSSGNSRGQGRGGLTGAYKVGSTTRRPLLQRVRKAFMPTLIGGLIAWWYDAVGVLIYRNDSRIKGNLLTFSLLCLSTMLSIFFYLEFIRPRILKKPTVYVNWEKELLYPVRVATISMVLGTIGANIALWPVWHLSTGFVLLAVAIATVNVLGVFF</sequence>
<feature type="transmembrane region" description="Helical" evidence="2">
    <location>
        <begin position="142"/>
        <end position="164"/>
    </location>
</feature>
<feature type="transmembrane region" description="Helical" evidence="2">
    <location>
        <begin position="241"/>
        <end position="261"/>
    </location>
</feature>
<dbReference type="Pfam" id="PF20479">
    <property type="entry name" value="TMEM128"/>
    <property type="match status" value="1"/>
</dbReference>
<gene>
    <name evidence="3" type="ORF">K457DRAFT_30936</name>
</gene>
<evidence type="ECO:0000313" key="3">
    <source>
        <dbReference type="EMBL" id="OAQ31038.1"/>
    </source>
</evidence>
<feature type="region of interest" description="Disordered" evidence="1">
    <location>
        <begin position="1"/>
        <end position="126"/>
    </location>
</feature>
<feature type="transmembrane region" description="Helical" evidence="2">
    <location>
        <begin position="213"/>
        <end position="235"/>
    </location>
</feature>
<keyword evidence="2" id="KW-0812">Transmembrane</keyword>
<protein>
    <submittedName>
        <fullName evidence="3">Uncharacterized protein</fullName>
    </submittedName>
</protein>
<dbReference type="PANTHER" id="PTHR31134">
    <property type="entry name" value="TRANSMEMBRANE PROTEIN 128"/>
    <property type="match status" value="1"/>
</dbReference>
<dbReference type="Proteomes" id="UP000078512">
    <property type="component" value="Unassembled WGS sequence"/>
</dbReference>
<accession>A0A197K1F5</accession>
<proteinExistence type="predicted"/>
<evidence type="ECO:0000256" key="2">
    <source>
        <dbReference type="SAM" id="Phobius"/>
    </source>
</evidence>
<evidence type="ECO:0000313" key="4">
    <source>
        <dbReference type="Proteomes" id="UP000078512"/>
    </source>
</evidence>
<feature type="transmembrane region" description="Helical" evidence="2">
    <location>
        <begin position="170"/>
        <end position="192"/>
    </location>
</feature>
<reference evidence="3 4" key="1">
    <citation type="submission" date="2016-05" db="EMBL/GenBank/DDBJ databases">
        <title>Genome sequencing reveals origins of a unique bacterial endosymbiosis in the earliest lineages of terrestrial Fungi.</title>
        <authorList>
            <consortium name="DOE Joint Genome Institute"/>
            <person name="Uehling J."/>
            <person name="Gryganskyi A."/>
            <person name="Hameed K."/>
            <person name="Tschaplinski T."/>
            <person name="Misztal P."/>
            <person name="Wu S."/>
            <person name="Desiro A."/>
            <person name="Vande Pol N."/>
            <person name="Du Z.-Y."/>
            <person name="Zienkiewicz A."/>
            <person name="Zienkiewicz K."/>
            <person name="Morin E."/>
            <person name="Tisserant E."/>
            <person name="Splivallo R."/>
            <person name="Hainaut M."/>
            <person name="Henrissat B."/>
            <person name="Ohm R."/>
            <person name="Kuo A."/>
            <person name="Yan J."/>
            <person name="Lipzen A."/>
            <person name="Nolan M."/>
            <person name="Labutti K."/>
            <person name="Barry K."/>
            <person name="Goldstein A."/>
            <person name="Labbe J."/>
            <person name="Schadt C."/>
            <person name="Tuskan G."/>
            <person name="Grigoriev I."/>
            <person name="Martin F."/>
            <person name="Vilgalys R."/>
            <person name="Bonito G."/>
        </authorList>
    </citation>
    <scope>NUCLEOTIDE SEQUENCE [LARGE SCALE GENOMIC DNA]</scope>
    <source>
        <strain evidence="3 4">AG-77</strain>
    </source>
</reference>
<dbReference type="PANTHER" id="PTHR31134:SF1">
    <property type="entry name" value="TRANSMEMBRANE PROTEIN 128"/>
    <property type="match status" value="1"/>
</dbReference>
<evidence type="ECO:0000256" key="1">
    <source>
        <dbReference type="SAM" id="MobiDB-lite"/>
    </source>
</evidence>
<dbReference type="AlphaFoldDB" id="A0A197K1F5"/>
<organism evidence="3 4">
    <name type="scientific">Linnemannia elongata AG-77</name>
    <dbReference type="NCBI Taxonomy" id="1314771"/>
    <lineage>
        <taxon>Eukaryota</taxon>
        <taxon>Fungi</taxon>
        <taxon>Fungi incertae sedis</taxon>
        <taxon>Mucoromycota</taxon>
        <taxon>Mortierellomycotina</taxon>
        <taxon>Mortierellomycetes</taxon>
        <taxon>Mortierellales</taxon>
        <taxon>Mortierellaceae</taxon>
        <taxon>Linnemannia</taxon>
    </lineage>
</organism>
<keyword evidence="4" id="KW-1185">Reference proteome</keyword>
<keyword evidence="2" id="KW-0472">Membrane</keyword>
<dbReference type="EMBL" id="KV442031">
    <property type="protein sequence ID" value="OAQ31038.1"/>
    <property type="molecule type" value="Genomic_DNA"/>
</dbReference>